<keyword evidence="3" id="KW-0663">Pyridoxal phosphate</keyword>
<evidence type="ECO:0000313" key="6">
    <source>
        <dbReference type="Proteomes" id="UP000746751"/>
    </source>
</evidence>
<name>A0A921LTR1_9ACTN</name>
<dbReference type="Gene3D" id="3.90.1150.10">
    <property type="entry name" value="Aspartate Aminotransferase, domain 1"/>
    <property type="match status" value="1"/>
</dbReference>
<dbReference type="Proteomes" id="UP000746751">
    <property type="component" value="Unassembled WGS sequence"/>
</dbReference>
<comment type="cofactor">
    <cofactor evidence="1">
        <name>pyridoxal 5'-phosphate</name>
        <dbReference type="ChEBI" id="CHEBI:597326"/>
    </cofactor>
</comment>
<evidence type="ECO:0000259" key="4">
    <source>
        <dbReference type="Pfam" id="PF01212"/>
    </source>
</evidence>
<dbReference type="Pfam" id="PF01212">
    <property type="entry name" value="Beta_elim_lyase"/>
    <property type="match status" value="1"/>
</dbReference>
<dbReference type="AlphaFoldDB" id="A0A921LTR1"/>
<dbReference type="SUPFAM" id="SSF53383">
    <property type="entry name" value="PLP-dependent transferases"/>
    <property type="match status" value="1"/>
</dbReference>
<accession>A0A921LTR1</accession>
<organism evidence="5 6">
    <name type="scientific">Collinsella ihumii</name>
    <dbReference type="NCBI Taxonomy" id="1720204"/>
    <lineage>
        <taxon>Bacteria</taxon>
        <taxon>Bacillati</taxon>
        <taxon>Actinomycetota</taxon>
        <taxon>Coriobacteriia</taxon>
        <taxon>Coriobacteriales</taxon>
        <taxon>Coriobacteriaceae</taxon>
        <taxon>Collinsella</taxon>
    </lineage>
</organism>
<dbReference type="EMBL" id="DYVF01000055">
    <property type="protein sequence ID" value="HJG31588.1"/>
    <property type="molecule type" value="Genomic_DNA"/>
</dbReference>
<dbReference type="InterPro" id="IPR015422">
    <property type="entry name" value="PyrdxlP-dep_Trfase_small"/>
</dbReference>
<evidence type="ECO:0000256" key="3">
    <source>
        <dbReference type="ARBA" id="ARBA00022898"/>
    </source>
</evidence>
<evidence type="ECO:0000256" key="2">
    <source>
        <dbReference type="ARBA" id="ARBA00006966"/>
    </source>
</evidence>
<feature type="domain" description="Aromatic amino acid beta-eliminating lyase/threonine aldolase" evidence="4">
    <location>
        <begin position="14"/>
        <end position="290"/>
    </location>
</feature>
<evidence type="ECO:0000313" key="5">
    <source>
        <dbReference type="EMBL" id="HJG31588.1"/>
    </source>
</evidence>
<dbReference type="PANTHER" id="PTHR48097:SF5">
    <property type="entry name" value="LOW SPECIFICITY L-THREONINE ALDOLASE"/>
    <property type="match status" value="1"/>
</dbReference>
<reference evidence="5" key="1">
    <citation type="journal article" date="2021" name="PeerJ">
        <title>Extensive microbial diversity within the chicken gut microbiome revealed by metagenomics and culture.</title>
        <authorList>
            <person name="Gilroy R."/>
            <person name="Ravi A."/>
            <person name="Getino M."/>
            <person name="Pursley I."/>
            <person name="Horton D.L."/>
            <person name="Alikhan N.F."/>
            <person name="Baker D."/>
            <person name="Gharbi K."/>
            <person name="Hall N."/>
            <person name="Watson M."/>
            <person name="Adriaenssens E.M."/>
            <person name="Foster-Nyarko E."/>
            <person name="Jarju S."/>
            <person name="Secka A."/>
            <person name="Antonio M."/>
            <person name="Oren A."/>
            <person name="Chaudhuri R.R."/>
            <person name="La Ragione R."/>
            <person name="Hildebrand F."/>
            <person name="Pallen M.J."/>
        </authorList>
    </citation>
    <scope>NUCLEOTIDE SEQUENCE</scope>
    <source>
        <strain evidence="5">ChiGjej2B2-7701</strain>
    </source>
</reference>
<comment type="similarity">
    <text evidence="2">Belongs to the threonine aldolase family.</text>
</comment>
<dbReference type="InterPro" id="IPR001597">
    <property type="entry name" value="ArAA_b-elim_lyase/Thr_aldolase"/>
</dbReference>
<dbReference type="PANTHER" id="PTHR48097">
    <property type="entry name" value="L-THREONINE ALDOLASE-RELATED"/>
    <property type="match status" value="1"/>
</dbReference>
<proteinExistence type="inferred from homology"/>
<dbReference type="InterPro" id="IPR015424">
    <property type="entry name" value="PyrdxlP-dep_Trfase"/>
</dbReference>
<reference evidence="5" key="2">
    <citation type="submission" date="2021-09" db="EMBL/GenBank/DDBJ databases">
        <authorList>
            <person name="Gilroy R."/>
        </authorList>
    </citation>
    <scope>NUCLEOTIDE SEQUENCE</scope>
    <source>
        <strain evidence="5">ChiGjej2B2-7701</strain>
    </source>
</reference>
<dbReference type="GO" id="GO:0016829">
    <property type="term" value="F:lyase activity"/>
    <property type="evidence" value="ECO:0007669"/>
    <property type="project" value="InterPro"/>
</dbReference>
<protein>
    <recommendedName>
        <fullName evidence="4">Aromatic amino acid beta-eliminating lyase/threonine aldolase domain-containing protein</fullName>
    </recommendedName>
</protein>
<evidence type="ECO:0000256" key="1">
    <source>
        <dbReference type="ARBA" id="ARBA00001933"/>
    </source>
</evidence>
<dbReference type="Gene3D" id="3.40.640.10">
    <property type="entry name" value="Type I PLP-dependent aspartate aminotransferase-like (Major domain)"/>
    <property type="match status" value="1"/>
</dbReference>
<sequence>MHRFTNDYSEGAAPEILEALIRTNDEQTPGYGDDAHCAHAADLIRAAIKQPDAYVRFVPGGTVANMLAISTLTEDFEGPICAADAHPTIHETGAIEACGRRLLATDDPFGILTPDAAELTYQHMTATGCHTTRPAMIYFSNTTEYGHVYTRAEFDALCDWAASHELAVYVDGARMASALTAAGGDLDIEYIAARADAFTLGGTKNGMLFGEALVVSPRSARGMRAIDRIPYLTKRAGAMTAKGRLMGVMYEAAFDPAKANEAGDVPYWAYARRANACAVRLAEGLARAGFEPYISTNGNQQFFWATPAQADALVDTLGCETMIAEDPTGTGRVVVRFVTSWATTEGHVDEAVAYAQTLV</sequence>
<gene>
    <name evidence="5" type="ORF">K8U80_09400</name>
</gene>
<dbReference type="GO" id="GO:0006520">
    <property type="term" value="P:amino acid metabolic process"/>
    <property type="evidence" value="ECO:0007669"/>
    <property type="project" value="InterPro"/>
</dbReference>
<dbReference type="InterPro" id="IPR015421">
    <property type="entry name" value="PyrdxlP-dep_Trfase_major"/>
</dbReference>
<comment type="caution">
    <text evidence="5">The sequence shown here is derived from an EMBL/GenBank/DDBJ whole genome shotgun (WGS) entry which is preliminary data.</text>
</comment>